<evidence type="ECO:0000256" key="1">
    <source>
        <dbReference type="SAM" id="MobiDB-lite"/>
    </source>
</evidence>
<gene>
    <name evidence="3" type="ORF">GPM918_LOCUS21717</name>
    <name evidence="4" type="ORF">SRO942_LOCUS21715</name>
</gene>
<comment type="caution">
    <text evidence="3">The sequence shown here is derived from an EMBL/GenBank/DDBJ whole genome shotgun (WGS) entry which is preliminary data.</text>
</comment>
<feature type="transmembrane region" description="Helical" evidence="2">
    <location>
        <begin position="65"/>
        <end position="86"/>
    </location>
</feature>
<keyword evidence="2" id="KW-1133">Transmembrane helix</keyword>
<keyword evidence="5" id="KW-1185">Reference proteome</keyword>
<dbReference type="EMBL" id="CAJNOQ010007235">
    <property type="protein sequence ID" value="CAF1161771.1"/>
    <property type="molecule type" value="Genomic_DNA"/>
</dbReference>
<feature type="region of interest" description="Disordered" evidence="1">
    <location>
        <begin position="90"/>
        <end position="128"/>
    </location>
</feature>
<protein>
    <submittedName>
        <fullName evidence="3">Uncharacterized protein</fullName>
    </submittedName>
</protein>
<organism evidence="3 5">
    <name type="scientific">Didymodactylos carnosus</name>
    <dbReference type="NCBI Taxonomy" id="1234261"/>
    <lineage>
        <taxon>Eukaryota</taxon>
        <taxon>Metazoa</taxon>
        <taxon>Spiralia</taxon>
        <taxon>Gnathifera</taxon>
        <taxon>Rotifera</taxon>
        <taxon>Eurotatoria</taxon>
        <taxon>Bdelloidea</taxon>
        <taxon>Philodinida</taxon>
        <taxon>Philodinidae</taxon>
        <taxon>Didymodactylos</taxon>
    </lineage>
</organism>
<feature type="region of interest" description="Disordered" evidence="1">
    <location>
        <begin position="26"/>
        <end position="55"/>
    </location>
</feature>
<keyword evidence="2" id="KW-0812">Transmembrane</keyword>
<evidence type="ECO:0000313" key="3">
    <source>
        <dbReference type="EMBL" id="CAF1161771.1"/>
    </source>
</evidence>
<evidence type="ECO:0000313" key="5">
    <source>
        <dbReference type="Proteomes" id="UP000663829"/>
    </source>
</evidence>
<sequence>MCRLTSDWANKVPQAKFVEINNDSRPLTTRDTVLPKQEHYAEEDNKGSNRRNSVTRTKTKELVKAFIIVCIILIIIAAAMSTFVIINGKTNKQEDKTGAPNRQTLSVPRVGASTPFQAHMKGADQQLT</sequence>
<proteinExistence type="predicted"/>
<feature type="compositionally biased region" description="Basic and acidic residues" evidence="1">
    <location>
        <begin position="36"/>
        <end position="47"/>
    </location>
</feature>
<dbReference type="Proteomes" id="UP000663829">
    <property type="component" value="Unassembled WGS sequence"/>
</dbReference>
<evidence type="ECO:0000313" key="4">
    <source>
        <dbReference type="EMBL" id="CAF3925424.1"/>
    </source>
</evidence>
<reference evidence="3" key="1">
    <citation type="submission" date="2021-02" db="EMBL/GenBank/DDBJ databases">
        <authorList>
            <person name="Nowell W R."/>
        </authorList>
    </citation>
    <scope>NUCLEOTIDE SEQUENCE</scope>
</reference>
<keyword evidence="2" id="KW-0472">Membrane</keyword>
<evidence type="ECO:0000256" key="2">
    <source>
        <dbReference type="SAM" id="Phobius"/>
    </source>
</evidence>
<accession>A0A814THG1</accession>
<dbReference type="EMBL" id="CAJOBC010007236">
    <property type="protein sequence ID" value="CAF3925424.1"/>
    <property type="molecule type" value="Genomic_DNA"/>
</dbReference>
<dbReference type="AlphaFoldDB" id="A0A814THG1"/>
<name>A0A814THG1_9BILA</name>
<dbReference type="Proteomes" id="UP000681722">
    <property type="component" value="Unassembled WGS sequence"/>
</dbReference>